<organism evidence="1 2">
    <name type="scientific">Pagothenia borchgrevinki</name>
    <name type="common">Bald rockcod</name>
    <name type="synonym">Trematomus borchgrevinki</name>
    <dbReference type="NCBI Taxonomy" id="8213"/>
    <lineage>
        <taxon>Eukaryota</taxon>
        <taxon>Metazoa</taxon>
        <taxon>Chordata</taxon>
        <taxon>Craniata</taxon>
        <taxon>Vertebrata</taxon>
        <taxon>Euteleostomi</taxon>
        <taxon>Actinopterygii</taxon>
        <taxon>Neopterygii</taxon>
        <taxon>Teleostei</taxon>
        <taxon>Neoteleostei</taxon>
        <taxon>Acanthomorphata</taxon>
        <taxon>Eupercaria</taxon>
        <taxon>Perciformes</taxon>
        <taxon>Notothenioidei</taxon>
        <taxon>Nototheniidae</taxon>
        <taxon>Pagothenia</taxon>
    </lineage>
</organism>
<reference evidence="1 2" key="2">
    <citation type="journal article" date="2024" name="G3 (Bethesda)">
        <title>The genome of the cryopelagic Antarctic bald notothen, Trematomus borchgrevinki.</title>
        <authorList>
            <person name="Rayamajhi N."/>
            <person name="Rivera-Colon A.G."/>
            <person name="Minhas B.F."/>
            <person name="Cheng C.C."/>
            <person name="Catchen J.M."/>
        </authorList>
    </citation>
    <scope>NUCLEOTIDE SEQUENCE [LARGE SCALE GENOMIC DNA]</scope>
    <source>
        <strain evidence="1">AGRC-2024</strain>
    </source>
</reference>
<evidence type="ECO:0000313" key="1">
    <source>
        <dbReference type="EMBL" id="KAL3056883.1"/>
    </source>
</evidence>
<protein>
    <submittedName>
        <fullName evidence="1">Uncharacterized protein</fullName>
    </submittedName>
</protein>
<comment type="caution">
    <text evidence="1">The sequence shown here is derived from an EMBL/GenBank/DDBJ whole genome shotgun (WGS) entry which is preliminary data.</text>
</comment>
<dbReference type="AlphaFoldDB" id="A0ABD2GUP3"/>
<keyword evidence="2" id="KW-1185">Reference proteome</keyword>
<dbReference type="EMBL" id="JBIYXZ010002075">
    <property type="protein sequence ID" value="KAL3056883.1"/>
    <property type="molecule type" value="Genomic_DNA"/>
</dbReference>
<dbReference type="Proteomes" id="UP001619887">
    <property type="component" value="Unassembled WGS sequence"/>
</dbReference>
<gene>
    <name evidence="1" type="ORF">OYC64_007376</name>
</gene>
<reference evidence="1 2" key="1">
    <citation type="journal article" date="2022" name="G3 (Bethesda)">
        <title>Evaluating Illumina-, Nanopore-, and PacBio-based genome assembly strategies with the bald notothen, Trematomus borchgrevinki.</title>
        <authorList>
            <person name="Rayamajhi N."/>
            <person name="Cheng C.C."/>
            <person name="Catchen J.M."/>
        </authorList>
    </citation>
    <scope>NUCLEOTIDE SEQUENCE [LARGE SCALE GENOMIC DNA]</scope>
    <source>
        <strain evidence="1">AGRC-2024</strain>
    </source>
</reference>
<accession>A0ABD2GUP3</accession>
<name>A0ABD2GUP3_PAGBO</name>
<proteinExistence type="predicted"/>
<sequence length="39" mass="4444">MNRSLRNMLHFISEEPASRVSITNNDTKSSSYAKDTTKI</sequence>
<evidence type="ECO:0000313" key="2">
    <source>
        <dbReference type="Proteomes" id="UP001619887"/>
    </source>
</evidence>